<evidence type="ECO:0000313" key="1">
    <source>
        <dbReference type="EMBL" id="TLQ49513.1"/>
    </source>
</evidence>
<proteinExistence type="predicted"/>
<dbReference type="EMBL" id="VBSP01000001">
    <property type="protein sequence ID" value="TLQ49513.1"/>
    <property type="molecule type" value="Genomic_DNA"/>
</dbReference>
<reference evidence="1 2" key="1">
    <citation type="submission" date="2019-05" db="EMBL/GenBank/DDBJ databases">
        <title>The metagenome of a microbial culture collection derived from dairy environment covers the genomic content of the human microbiome.</title>
        <authorList>
            <person name="Roder T."/>
            <person name="Wuthrich D."/>
            <person name="Sattari Z."/>
            <person name="Von Ah U."/>
            <person name="Bar C."/>
            <person name="Ronchi F."/>
            <person name="Macpherson A.J."/>
            <person name="Ganal-Vonarburg S.C."/>
            <person name="Bruggmann R."/>
            <person name="Vergeres G."/>
        </authorList>
    </citation>
    <scope>NUCLEOTIDE SEQUENCE [LARGE SCALE GENOMIC DNA]</scope>
    <source>
        <strain evidence="1 2">FAM 24227</strain>
    </source>
</reference>
<organism evidence="1 2">
    <name type="scientific">Ruoffia tabacinasalis</name>
    <dbReference type="NCBI Taxonomy" id="87458"/>
    <lineage>
        <taxon>Bacteria</taxon>
        <taxon>Bacillati</taxon>
        <taxon>Bacillota</taxon>
        <taxon>Bacilli</taxon>
        <taxon>Lactobacillales</taxon>
        <taxon>Aerococcaceae</taxon>
        <taxon>Ruoffia</taxon>
    </lineage>
</organism>
<dbReference type="Proteomes" id="UP000306420">
    <property type="component" value="Unassembled WGS sequence"/>
</dbReference>
<evidence type="ECO:0000313" key="2">
    <source>
        <dbReference type="Proteomes" id="UP000306420"/>
    </source>
</evidence>
<protein>
    <submittedName>
        <fullName evidence="1">Uncharacterized protein</fullName>
    </submittedName>
</protein>
<name>A0A5R9EK97_9LACT</name>
<dbReference type="AlphaFoldDB" id="A0A5R9EK97"/>
<gene>
    <name evidence="1" type="ORF">FEZ33_00565</name>
</gene>
<dbReference type="OrthoDB" id="2194330at2"/>
<comment type="caution">
    <text evidence="1">The sequence shown here is derived from an EMBL/GenBank/DDBJ whole genome shotgun (WGS) entry which is preliminary data.</text>
</comment>
<sequence length="199" mass="23448">MWNELEELFLINNTSLEISYVYEKGLEIINPYLIKCSKIFQQNANDRNLNIPFEDFYSNALLYVWKGMEDYIEKQLSDKYTIKNVLIRRIKLSELKTWGMYKKKGTKYDQQEISYASARNYPLSEINEVHFSFDSNIDENVIVKTSVKSALNIMKENNLESAIFIKKLLIGYTSKDAFLSTMKGVKRYGNRERKQAEKN</sequence>
<accession>A0A5R9EK97</accession>